<dbReference type="GO" id="GO:0008233">
    <property type="term" value="F:peptidase activity"/>
    <property type="evidence" value="ECO:0007669"/>
    <property type="project" value="UniProtKB-KW"/>
</dbReference>
<feature type="region of interest" description="Disordered" evidence="1">
    <location>
        <begin position="102"/>
        <end position="129"/>
    </location>
</feature>
<gene>
    <name evidence="2" type="ORF">DIZ78_14625</name>
</gene>
<dbReference type="GO" id="GO:0006508">
    <property type="term" value="P:proteolysis"/>
    <property type="evidence" value="ECO:0007669"/>
    <property type="project" value="UniProtKB-KW"/>
</dbReference>
<dbReference type="Pfam" id="PF04386">
    <property type="entry name" value="SspB"/>
    <property type="match status" value="1"/>
</dbReference>
<dbReference type="InterPro" id="IPR007481">
    <property type="entry name" value="SspB"/>
</dbReference>
<sequence>MTSNKPYMIRALYDWLVDNGETPYLLVNADSPQVMVPQGFVDEGRIVLNLSPSAVVGLELGNEWISFSARFNGSPEDVHVPPAAVLGIYGKESNQGMLFPGDMEIAAEHPDDEPDPPDPGSRPALRVVK</sequence>
<dbReference type="PIRSF" id="PIRSF005276">
    <property type="entry name" value="SspB"/>
    <property type="match status" value="1"/>
</dbReference>
<organism evidence="2 3">
    <name type="scientific">endosymbiont of Escarpia spicata</name>
    <dbReference type="NCBI Taxonomy" id="2200908"/>
    <lineage>
        <taxon>Bacteria</taxon>
        <taxon>Pseudomonadati</taxon>
        <taxon>Pseudomonadota</taxon>
        <taxon>Gammaproteobacteria</taxon>
        <taxon>sulfur-oxidizing symbionts</taxon>
    </lineage>
</organism>
<dbReference type="NCBIfam" id="NF008769">
    <property type="entry name" value="PRK11798.2-5"/>
    <property type="match status" value="1"/>
</dbReference>
<reference evidence="2 3" key="1">
    <citation type="journal article" date="2018" name="ISME J.">
        <title>Endosymbiont genomes yield clues of tubeworm success.</title>
        <authorList>
            <person name="Li Y."/>
            <person name="Liles M.R."/>
            <person name="Halanych K.M."/>
        </authorList>
    </citation>
    <scope>NUCLEOTIDE SEQUENCE [LARGE SCALE GENOMIC DNA]</scope>
    <source>
        <strain evidence="2">A1462</strain>
    </source>
</reference>
<dbReference type="Proteomes" id="UP000254771">
    <property type="component" value="Unassembled WGS sequence"/>
</dbReference>
<protein>
    <submittedName>
        <fullName evidence="2">ClpXP protease specificity-enhancing factor</fullName>
    </submittedName>
</protein>
<dbReference type="AlphaFoldDB" id="A0A370DE99"/>
<keyword evidence="3" id="KW-1185">Reference proteome</keyword>
<dbReference type="GO" id="GO:0005829">
    <property type="term" value="C:cytosol"/>
    <property type="evidence" value="ECO:0007669"/>
    <property type="project" value="TreeGrafter"/>
</dbReference>
<evidence type="ECO:0000313" key="2">
    <source>
        <dbReference type="EMBL" id="RDH83232.1"/>
    </source>
</evidence>
<name>A0A370DE99_9GAMM</name>
<dbReference type="Gene3D" id="2.30.30.220">
    <property type="entry name" value="SspB-like"/>
    <property type="match status" value="1"/>
</dbReference>
<dbReference type="InterPro" id="IPR036760">
    <property type="entry name" value="SspB-like_sf"/>
</dbReference>
<evidence type="ECO:0000313" key="3">
    <source>
        <dbReference type="Proteomes" id="UP000254771"/>
    </source>
</evidence>
<dbReference type="GO" id="GO:0005840">
    <property type="term" value="C:ribosome"/>
    <property type="evidence" value="ECO:0007669"/>
    <property type="project" value="TreeGrafter"/>
</dbReference>
<evidence type="ECO:0000256" key="1">
    <source>
        <dbReference type="SAM" id="MobiDB-lite"/>
    </source>
</evidence>
<dbReference type="GO" id="GO:0045732">
    <property type="term" value="P:positive regulation of protein catabolic process"/>
    <property type="evidence" value="ECO:0007669"/>
    <property type="project" value="TreeGrafter"/>
</dbReference>
<dbReference type="PANTHER" id="PTHR37486:SF1">
    <property type="entry name" value="STRINGENT STARVATION PROTEIN B"/>
    <property type="match status" value="1"/>
</dbReference>
<keyword evidence="2" id="KW-0645">Protease</keyword>
<dbReference type="SUPFAM" id="SSF101738">
    <property type="entry name" value="SspB-like"/>
    <property type="match status" value="1"/>
</dbReference>
<dbReference type="EMBL" id="QFXE01000020">
    <property type="protein sequence ID" value="RDH83232.1"/>
    <property type="molecule type" value="Genomic_DNA"/>
</dbReference>
<comment type="caution">
    <text evidence="2">The sequence shown here is derived from an EMBL/GenBank/DDBJ whole genome shotgun (WGS) entry which is preliminary data.</text>
</comment>
<dbReference type="PANTHER" id="PTHR37486">
    <property type="entry name" value="STRINGENT STARVATION PROTEIN B"/>
    <property type="match status" value="1"/>
</dbReference>
<keyword evidence="2" id="KW-0378">Hydrolase</keyword>
<accession>A0A370DE99</accession>
<proteinExistence type="predicted"/>